<evidence type="ECO:0000256" key="9">
    <source>
        <dbReference type="SAM" id="Coils"/>
    </source>
</evidence>
<gene>
    <name evidence="14" type="ORF">LMG23994_03078</name>
</gene>
<evidence type="ECO:0000256" key="5">
    <source>
        <dbReference type="ARBA" id="ARBA00022989"/>
    </source>
</evidence>
<keyword evidence="9" id="KW-0175">Coiled coil</keyword>
<evidence type="ECO:0000259" key="13">
    <source>
        <dbReference type="PROSITE" id="PS50885"/>
    </source>
</evidence>
<feature type="compositionally biased region" description="Low complexity" evidence="10">
    <location>
        <begin position="537"/>
        <end position="561"/>
    </location>
</feature>
<evidence type="ECO:0000256" key="1">
    <source>
        <dbReference type="ARBA" id="ARBA00004651"/>
    </source>
</evidence>
<dbReference type="Gene3D" id="1.10.287.950">
    <property type="entry name" value="Methyl-accepting chemotaxis protein"/>
    <property type="match status" value="1"/>
</dbReference>
<feature type="transmembrane region" description="Helical" evidence="11">
    <location>
        <begin position="186"/>
        <end position="209"/>
    </location>
</feature>
<feature type="transmembrane region" description="Helical" evidence="11">
    <location>
        <begin position="12"/>
        <end position="32"/>
    </location>
</feature>
<dbReference type="InterPro" id="IPR051310">
    <property type="entry name" value="MCP_chemotaxis"/>
</dbReference>
<keyword evidence="5 11" id="KW-1133">Transmembrane helix</keyword>
<evidence type="ECO:0000256" key="8">
    <source>
        <dbReference type="PROSITE-ProRule" id="PRU00284"/>
    </source>
</evidence>
<feature type="domain" description="Methyl-accepting transducer" evidence="12">
    <location>
        <begin position="270"/>
        <end position="499"/>
    </location>
</feature>
<evidence type="ECO:0000256" key="2">
    <source>
        <dbReference type="ARBA" id="ARBA00022475"/>
    </source>
</evidence>
<evidence type="ECO:0008006" key="16">
    <source>
        <dbReference type="Google" id="ProtNLM"/>
    </source>
</evidence>
<evidence type="ECO:0000259" key="12">
    <source>
        <dbReference type="PROSITE" id="PS50111"/>
    </source>
</evidence>
<dbReference type="InterPro" id="IPR003660">
    <property type="entry name" value="HAMP_dom"/>
</dbReference>
<dbReference type="SMART" id="SM00283">
    <property type="entry name" value="MA"/>
    <property type="match status" value="1"/>
</dbReference>
<dbReference type="SMART" id="SM01049">
    <property type="entry name" value="Cache_2"/>
    <property type="match status" value="1"/>
</dbReference>
<dbReference type="Gene3D" id="3.30.450.20">
    <property type="entry name" value="PAS domain"/>
    <property type="match status" value="1"/>
</dbReference>
<dbReference type="InterPro" id="IPR004089">
    <property type="entry name" value="MCPsignal_dom"/>
</dbReference>
<keyword evidence="15" id="KW-1185">Reference proteome</keyword>
<feature type="coiled-coil region" evidence="9">
    <location>
        <begin position="470"/>
        <end position="508"/>
    </location>
</feature>
<dbReference type="PRINTS" id="PR00260">
    <property type="entry name" value="CHEMTRNSDUCR"/>
</dbReference>
<keyword evidence="3" id="KW-0488">Methylation</keyword>
<evidence type="ECO:0000256" key="7">
    <source>
        <dbReference type="ARBA" id="ARBA00029447"/>
    </source>
</evidence>
<protein>
    <recommendedName>
        <fullName evidence="16">Methyl-accepting chemotaxis sensory transducer</fullName>
    </recommendedName>
</protein>
<comment type="subcellular location">
    <subcellularLocation>
        <location evidence="1">Cell membrane</location>
        <topology evidence="1">Multi-pass membrane protein</topology>
    </subcellularLocation>
</comment>
<comment type="similarity">
    <text evidence="7">Belongs to the methyl-accepting chemotaxis (MCP) protein family.</text>
</comment>
<evidence type="ECO:0000256" key="6">
    <source>
        <dbReference type="ARBA" id="ARBA00023136"/>
    </source>
</evidence>
<keyword evidence="6 11" id="KW-0472">Membrane</keyword>
<proteinExistence type="inferred from homology"/>
<dbReference type="InterPro" id="IPR004090">
    <property type="entry name" value="Chemotax_Me-accpt_rcpt"/>
</dbReference>
<dbReference type="SUPFAM" id="SSF58104">
    <property type="entry name" value="Methyl-accepting chemotaxis protein (MCP) signaling domain"/>
    <property type="match status" value="1"/>
</dbReference>
<dbReference type="InterPro" id="IPR033480">
    <property type="entry name" value="sCache_2"/>
</dbReference>
<evidence type="ECO:0000313" key="15">
    <source>
        <dbReference type="Proteomes" id="UP000701702"/>
    </source>
</evidence>
<evidence type="ECO:0000313" key="14">
    <source>
        <dbReference type="EMBL" id="CAG9175350.1"/>
    </source>
</evidence>
<sequence>MKTLTLNQRLWIPFGLIWIAMLGICTYEAFVTRAEMFAGRQREIQSVAEASVSLVAAIEKEAESKGLSVEDAQKLAKERLRPLRFGTDGYVSITDFSGRSLMHPFKPENEGKNLSTMKDPNGVLIYVEIAKIASGQGAGFLNYMWPKPGASEPLPKVSYVKAFKTWEWTVTTGAYVDDIEAAFRQALLHSILTLVILGGAATVLAAWLLRGVRRDLGGEPAYAASVANSIADGDFTRDIDVRPGDTSSLLFAMQRMQRKLAGTVSGIRASVDSVATATAQIAAGNSDLSSRTEQQAASLQETAASMEELTTTVQHNADSARQASGLADNASEIANRGGEVMEQVITTMTQIADSSSQIADIIGVIEGIAFQTNILALNAAVEAARAGEQGRGFAVVAGEVRSLAQRSAGAAKEIRTLISTSVDRVRSGSDLVERAGSTMTEITQSIRRVTDIMGEIAAASVEQRTGIEQVNQAVAQMDQVTQQNAALVEEATAAAHSLEEQAAALRESVAAFRVAQHGGGHATVAHQPAPAPRRPAAPKAEPVLQQAPKAPRALKAQPARAARAESADAGDNWEQF</sequence>
<dbReference type="CDD" id="cd11386">
    <property type="entry name" value="MCP_signal"/>
    <property type="match status" value="1"/>
</dbReference>
<dbReference type="Pfam" id="PF00015">
    <property type="entry name" value="MCPsignal"/>
    <property type="match status" value="1"/>
</dbReference>
<keyword evidence="4 11" id="KW-0812">Transmembrane</keyword>
<organism evidence="14 15">
    <name type="scientific">Cupriavidus pinatubonensis</name>
    <dbReference type="NCBI Taxonomy" id="248026"/>
    <lineage>
        <taxon>Bacteria</taxon>
        <taxon>Pseudomonadati</taxon>
        <taxon>Pseudomonadota</taxon>
        <taxon>Betaproteobacteria</taxon>
        <taxon>Burkholderiales</taxon>
        <taxon>Burkholderiaceae</taxon>
        <taxon>Cupriavidus</taxon>
    </lineage>
</organism>
<evidence type="ECO:0000256" key="11">
    <source>
        <dbReference type="SAM" id="Phobius"/>
    </source>
</evidence>
<evidence type="ECO:0000256" key="4">
    <source>
        <dbReference type="ARBA" id="ARBA00022692"/>
    </source>
</evidence>
<dbReference type="PANTHER" id="PTHR43531:SF14">
    <property type="entry name" value="METHYL-ACCEPTING CHEMOTAXIS PROTEIN I-RELATED"/>
    <property type="match status" value="1"/>
</dbReference>
<feature type="domain" description="HAMP" evidence="13">
    <location>
        <begin position="224"/>
        <end position="265"/>
    </location>
</feature>
<name>A0ABN7YST2_9BURK</name>
<dbReference type="RefSeq" id="WP_224003243.1">
    <property type="nucleotide sequence ID" value="NZ_CAJZAF010000016.1"/>
</dbReference>
<reference evidence="14 15" key="1">
    <citation type="submission" date="2021-08" db="EMBL/GenBank/DDBJ databases">
        <authorList>
            <person name="Peeters C."/>
        </authorList>
    </citation>
    <scope>NUCLEOTIDE SEQUENCE [LARGE SCALE GENOMIC DNA]</scope>
    <source>
        <strain evidence="14 15">LMG 23994</strain>
    </source>
</reference>
<comment type="caution">
    <text evidence="14">The sequence shown here is derived from an EMBL/GenBank/DDBJ whole genome shotgun (WGS) entry which is preliminary data.</text>
</comment>
<dbReference type="PANTHER" id="PTHR43531">
    <property type="entry name" value="PROTEIN ICFG"/>
    <property type="match status" value="1"/>
</dbReference>
<dbReference type="PROSITE" id="PS50111">
    <property type="entry name" value="CHEMOTAXIS_TRANSDUC_2"/>
    <property type="match status" value="1"/>
</dbReference>
<keyword evidence="2" id="KW-1003">Cell membrane</keyword>
<dbReference type="EMBL" id="CAJZAF010000016">
    <property type="protein sequence ID" value="CAG9175350.1"/>
    <property type="molecule type" value="Genomic_DNA"/>
</dbReference>
<evidence type="ECO:0000256" key="3">
    <source>
        <dbReference type="ARBA" id="ARBA00022481"/>
    </source>
</evidence>
<evidence type="ECO:0000256" key="10">
    <source>
        <dbReference type="SAM" id="MobiDB-lite"/>
    </source>
</evidence>
<feature type="region of interest" description="Disordered" evidence="10">
    <location>
        <begin position="518"/>
        <end position="576"/>
    </location>
</feature>
<accession>A0ABN7YST2</accession>
<keyword evidence="8" id="KW-0807">Transducer</keyword>
<dbReference type="Pfam" id="PF17200">
    <property type="entry name" value="sCache_2"/>
    <property type="match status" value="1"/>
</dbReference>
<dbReference type="Proteomes" id="UP000701702">
    <property type="component" value="Unassembled WGS sequence"/>
</dbReference>
<dbReference type="PROSITE" id="PS50885">
    <property type="entry name" value="HAMP"/>
    <property type="match status" value="1"/>
</dbReference>